<accession>A0A5K7XCW6</accession>
<dbReference type="Proteomes" id="UP000326837">
    <property type="component" value="Chromosome"/>
</dbReference>
<reference evidence="2" key="1">
    <citation type="submission" date="2019-10" db="EMBL/GenBank/DDBJ databases">
        <title>Lacipirellula parvula gen. nov., sp. nov., representing a lineage of planctomycetes widespread in freshwater anoxic habitats, and description of the family Lacipirellulaceae.</title>
        <authorList>
            <person name="Dedysh S.N."/>
            <person name="Kulichevskaya I.S."/>
            <person name="Beletsky A.V."/>
            <person name="Rakitin A.L."/>
            <person name="Mardanov A.V."/>
            <person name="Ivanova A.A."/>
            <person name="Saltykova V.X."/>
            <person name="Rijpstra W.I.C."/>
            <person name="Sinninghe Damste J.S."/>
            <person name="Ravin N.V."/>
        </authorList>
    </citation>
    <scope>NUCLEOTIDE SEQUENCE [LARGE SCALE GENOMIC DNA]</scope>
    <source>
        <strain evidence="2">PX69</strain>
    </source>
</reference>
<organism evidence="1 2">
    <name type="scientific">Lacipirellula parvula</name>
    <dbReference type="NCBI Taxonomy" id="2650471"/>
    <lineage>
        <taxon>Bacteria</taxon>
        <taxon>Pseudomonadati</taxon>
        <taxon>Planctomycetota</taxon>
        <taxon>Planctomycetia</taxon>
        <taxon>Pirellulales</taxon>
        <taxon>Lacipirellulaceae</taxon>
        <taxon>Lacipirellula</taxon>
    </lineage>
</organism>
<sequence>MTAFVFHMNKDLTQRRKDAKKTASKLGCCISFAPLRLCVR</sequence>
<evidence type="ECO:0000313" key="1">
    <source>
        <dbReference type="EMBL" id="BBO32226.1"/>
    </source>
</evidence>
<dbReference type="KEGG" id="lpav:PLANPX_1838"/>
<protein>
    <submittedName>
        <fullName evidence="1">Uncharacterized protein</fullName>
    </submittedName>
</protein>
<dbReference type="EMBL" id="AP021861">
    <property type="protein sequence ID" value="BBO32226.1"/>
    <property type="molecule type" value="Genomic_DNA"/>
</dbReference>
<gene>
    <name evidence="1" type="ORF">PLANPX_1838</name>
</gene>
<dbReference type="AlphaFoldDB" id="A0A5K7XCW6"/>
<keyword evidence="2" id="KW-1185">Reference proteome</keyword>
<name>A0A5K7XCW6_9BACT</name>
<proteinExistence type="predicted"/>
<evidence type="ECO:0000313" key="2">
    <source>
        <dbReference type="Proteomes" id="UP000326837"/>
    </source>
</evidence>